<dbReference type="SUPFAM" id="SSF51215">
    <property type="entry name" value="Regulatory protein AraC"/>
    <property type="match status" value="1"/>
</dbReference>
<dbReference type="InterPro" id="IPR018060">
    <property type="entry name" value="HTH_AraC"/>
</dbReference>
<dbReference type="Proteomes" id="UP000634134">
    <property type="component" value="Unassembled WGS sequence"/>
</dbReference>
<accession>A0ABR9W763</accession>
<dbReference type="PROSITE" id="PS01124">
    <property type="entry name" value="HTH_ARAC_FAMILY_2"/>
    <property type="match status" value="1"/>
</dbReference>
<evidence type="ECO:0000259" key="2">
    <source>
        <dbReference type="PROSITE" id="PS01124"/>
    </source>
</evidence>
<dbReference type="Gene3D" id="1.10.10.60">
    <property type="entry name" value="Homeodomain-like"/>
    <property type="match status" value="1"/>
</dbReference>
<dbReference type="EMBL" id="JACYGY010000001">
    <property type="protein sequence ID" value="MBE9461307.1"/>
    <property type="molecule type" value="Genomic_DNA"/>
</dbReference>
<keyword evidence="4" id="KW-1185">Reference proteome</keyword>
<reference evidence="4" key="1">
    <citation type="submission" date="2023-07" db="EMBL/GenBank/DDBJ databases">
        <title>Dyadobacter sp. nov 'subterranea' isolated from contaminted grondwater.</title>
        <authorList>
            <person name="Szabo I."/>
            <person name="Al-Omari J."/>
            <person name="Szerdahelyi S.G."/>
            <person name="Rado J."/>
        </authorList>
    </citation>
    <scope>NUCLEOTIDE SEQUENCE [LARGE SCALE GENOMIC DNA]</scope>
    <source>
        <strain evidence="4">UP-52</strain>
    </source>
</reference>
<proteinExistence type="predicted"/>
<evidence type="ECO:0000313" key="4">
    <source>
        <dbReference type="Proteomes" id="UP000634134"/>
    </source>
</evidence>
<protein>
    <submittedName>
        <fullName evidence="3">AraC family transcriptional regulator</fullName>
    </submittedName>
</protein>
<sequence>METMSSINEFEIRPFDPAEFQKENSIWSYRSDCFEIIWCKKGEGTYLIDSKPFDMGDECVFCIYPGQLYRLSNFTCAEGYIISFSVSFLNIYDYNFRSFFLNEFSNLPTISVLKIDKKSNGEFSQLITQMVWEFQSISKYKFELLQALLKVLMIRLSISKDNSQVTKVLNNPSHLAARFIGLVSSNFINMKKVSDYADLLCIEPNYLNYKVKMITGHTASEHIRQRIIMEAKRLAVSENLILKEIAYRLDFKDACHMSKYFKSVTGSSFSDFKKSTFLPDGCSS</sequence>
<comment type="caution">
    <text evidence="3">The sequence shown here is derived from an EMBL/GenBank/DDBJ whole genome shotgun (WGS) entry which is preliminary data.</text>
</comment>
<dbReference type="InterPro" id="IPR037923">
    <property type="entry name" value="HTH-like"/>
</dbReference>
<name>A0ABR9W763_9BACT</name>
<evidence type="ECO:0000313" key="3">
    <source>
        <dbReference type="EMBL" id="MBE9461307.1"/>
    </source>
</evidence>
<dbReference type="RefSeq" id="WP_194119579.1">
    <property type="nucleotide sequence ID" value="NZ_JACYGY010000001.1"/>
</dbReference>
<dbReference type="Pfam" id="PF12833">
    <property type="entry name" value="HTH_18"/>
    <property type="match status" value="1"/>
</dbReference>
<organism evidence="3 4">
    <name type="scientific">Dyadobacter subterraneus</name>
    <dbReference type="NCBI Taxonomy" id="2773304"/>
    <lineage>
        <taxon>Bacteria</taxon>
        <taxon>Pseudomonadati</taxon>
        <taxon>Bacteroidota</taxon>
        <taxon>Cytophagia</taxon>
        <taxon>Cytophagales</taxon>
        <taxon>Spirosomataceae</taxon>
        <taxon>Dyadobacter</taxon>
    </lineage>
</organism>
<keyword evidence="1" id="KW-0238">DNA-binding</keyword>
<dbReference type="SMART" id="SM00342">
    <property type="entry name" value="HTH_ARAC"/>
    <property type="match status" value="1"/>
</dbReference>
<gene>
    <name evidence="3" type="ORF">IEE83_05365</name>
</gene>
<dbReference type="PANTHER" id="PTHR43280:SF32">
    <property type="entry name" value="TRANSCRIPTIONAL REGULATORY PROTEIN"/>
    <property type="match status" value="1"/>
</dbReference>
<feature type="domain" description="HTH araC/xylS-type" evidence="2">
    <location>
        <begin position="177"/>
        <end position="275"/>
    </location>
</feature>
<evidence type="ECO:0000256" key="1">
    <source>
        <dbReference type="ARBA" id="ARBA00023125"/>
    </source>
</evidence>
<dbReference type="PANTHER" id="PTHR43280">
    <property type="entry name" value="ARAC-FAMILY TRANSCRIPTIONAL REGULATOR"/>
    <property type="match status" value="1"/>
</dbReference>